<protein>
    <recommendedName>
        <fullName evidence="1">Retrotransposon Copia-like N-terminal domain-containing protein</fullName>
    </recommendedName>
</protein>
<dbReference type="PANTHER" id="PTHR37610:SF40">
    <property type="entry name" value="OS01G0909600 PROTEIN"/>
    <property type="match status" value="1"/>
</dbReference>
<evidence type="ECO:0000259" key="1">
    <source>
        <dbReference type="Pfam" id="PF14244"/>
    </source>
</evidence>
<organism evidence="2">
    <name type="scientific">Sesamum calycinum</name>
    <dbReference type="NCBI Taxonomy" id="2727403"/>
    <lineage>
        <taxon>Eukaryota</taxon>
        <taxon>Viridiplantae</taxon>
        <taxon>Streptophyta</taxon>
        <taxon>Embryophyta</taxon>
        <taxon>Tracheophyta</taxon>
        <taxon>Spermatophyta</taxon>
        <taxon>Magnoliopsida</taxon>
        <taxon>eudicotyledons</taxon>
        <taxon>Gunneridae</taxon>
        <taxon>Pentapetalae</taxon>
        <taxon>asterids</taxon>
        <taxon>lamiids</taxon>
        <taxon>Lamiales</taxon>
        <taxon>Pedaliaceae</taxon>
        <taxon>Sesamum</taxon>
    </lineage>
</organism>
<dbReference type="InterPro" id="IPR029472">
    <property type="entry name" value="Copia-like_N"/>
</dbReference>
<gene>
    <name evidence="2" type="ORF">Scaly_2772300</name>
</gene>
<feature type="domain" description="Retrotransposon Copia-like N-terminal" evidence="1">
    <location>
        <begin position="36"/>
        <end position="81"/>
    </location>
</feature>
<reference evidence="2" key="1">
    <citation type="submission" date="2020-06" db="EMBL/GenBank/DDBJ databases">
        <authorList>
            <person name="Li T."/>
            <person name="Hu X."/>
            <person name="Zhang T."/>
            <person name="Song X."/>
            <person name="Zhang H."/>
            <person name="Dai N."/>
            <person name="Sheng W."/>
            <person name="Hou X."/>
            <person name="Wei L."/>
        </authorList>
    </citation>
    <scope>NUCLEOTIDE SEQUENCE</scope>
    <source>
        <strain evidence="2">KEN8</strain>
        <tissue evidence="2">Leaf</tissue>
    </source>
</reference>
<evidence type="ECO:0000313" key="2">
    <source>
        <dbReference type="EMBL" id="KAL0287193.1"/>
    </source>
</evidence>
<reference evidence="2" key="2">
    <citation type="journal article" date="2024" name="Plant">
        <title>Genomic evolution and insights into agronomic trait innovations of Sesamum species.</title>
        <authorList>
            <person name="Miao H."/>
            <person name="Wang L."/>
            <person name="Qu L."/>
            <person name="Liu H."/>
            <person name="Sun Y."/>
            <person name="Le M."/>
            <person name="Wang Q."/>
            <person name="Wei S."/>
            <person name="Zheng Y."/>
            <person name="Lin W."/>
            <person name="Duan Y."/>
            <person name="Cao H."/>
            <person name="Xiong S."/>
            <person name="Wang X."/>
            <person name="Wei L."/>
            <person name="Li C."/>
            <person name="Ma Q."/>
            <person name="Ju M."/>
            <person name="Zhao R."/>
            <person name="Li G."/>
            <person name="Mu C."/>
            <person name="Tian Q."/>
            <person name="Mei H."/>
            <person name="Zhang T."/>
            <person name="Gao T."/>
            <person name="Zhang H."/>
        </authorList>
    </citation>
    <scope>NUCLEOTIDE SEQUENCE</scope>
    <source>
        <strain evidence="2">KEN8</strain>
    </source>
</reference>
<dbReference type="Pfam" id="PF14244">
    <property type="entry name" value="Retrotran_gag_3"/>
    <property type="match status" value="1"/>
</dbReference>
<name>A0AAW2J0B6_9LAMI</name>
<feature type="non-terminal residue" evidence="2">
    <location>
        <position position="96"/>
    </location>
</feature>
<proteinExistence type="predicted"/>
<sequence>MTIEATGGSVVGESTSGAIAAPAHPQYVSKALRLLSSDHPGLILVSSPLDGKYFLAWSRAMRRALGAKLKLGFITRACKKPIGDPELIEKWTRVDL</sequence>
<dbReference type="PANTHER" id="PTHR37610">
    <property type="entry name" value="CCHC-TYPE DOMAIN-CONTAINING PROTEIN"/>
    <property type="match status" value="1"/>
</dbReference>
<comment type="caution">
    <text evidence="2">The sequence shown here is derived from an EMBL/GenBank/DDBJ whole genome shotgun (WGS) entry which is preliminary data.</text>
</comment>
<accession>A0AAW2J0B6</accession>
<dbReference type="EMBL" id="JACGWM010001833">
    <property type="protein sequence ID" value="KAL0287193.1"/>
    <property type="molecule type" value="Genomic_DNA"/>
</dbReference>
<dbReference type="AlphaFoldDB" id="A0AAW2J0B6"/>